<comment type="caution">
    <text evidence="1">The sequence shown here is derived from an EMBL/GenBank/DDBJ whole genome shotgun (WGS) entry which is preliminary data.</text>
</comment>
<evidence type="ECO:0000313" key="1">
    <source>
        <dbReference type="EMBL" id="KAA6397561.1"/>
    </source>
</evidence>
<sequence>MEVQLQDLSQITPRFAIPKAEQGKLRKSTDCSIAVNPRYRLHDQDRFRDGIPLHTSRPGISILSWIPSQQPLLQIQSDVFRCKTLSTGIQYDFETHIEAKTREQLQIRCISFCDDLLFLSQSNDELEVKKAQIFGMQEQQSSKLLEKKSMLEPWQTMKFLGWGIILKQIRSELKRIEDR</sequence>
<dbReference type="AlphaFoldDB" id="A0A5J4WRJ6"/>
<dbReference type="Proteomes" id="UP000324800">
    <property type="component" value="Unassembled WGS sequence"/>
</dbReference>
<proteinExistence type="predicted"/>
<evidence type="ECO:0000313" key="2">
    <source>
        <dbReference type="Proteomes" id="UP000324800"/>
    </source>
</evidence>
<gene>
    <name evidence="1" type="ORF">EZS28_006916</name>
</gene>
<dbReference type="EMBL" id="SNRW01001153">
    <property type="protein sequence ID" value="KAA6397561.1"/>
    <property type="molecule type" value="Genomic_DNA"/>
</dbReference>
<accession>A0A5J4WRJ6</accession>
<name>A0A5J4WRJ6_9EUKA</name>
<reference evidence="1 2" key="1">
    <citation type="submission" date="2019-03" db="EMBL/GenBank/DDBJ databases">
        <title>Single cell metagenomics reveals metabolic interactions within the superorganism composed of flagellate Streblomastix strix and complex community of Bacteroidetes bacteria on its surface.</title>
        <authorList>
            <person name="Treitli S.C."/>
            <person name="Kolisko M."/>
            <person name="Husnik F."/>
            <person name="Keeling P."/>
            <person name="Hampl V."/>
        </authorList>
    </citation>
    <scope>NUCLEOTIDE SEQUENCE [LARGE SCALE GENOMIC DNA]</scope>
    <source>
        <strain evidence="1">ST1C</strain>
    </source>
</reference>
<protein>
    <submittedName>
        <fullName evidence="1">Uncharacterized protein</fullName>
    </submittedName>
</protein>
<organism evidence="1 2">
    <name type="scientific">Streblomastix strix</name>
    <dbReference type="NCBI Taxonomy" id="222440"/>
    <lineage>
        <taxon>Eukaryota</taxon>
        <taxon>Metamonada</taxon>
        <taxon>Preaxostyla</taxon>
        <taxon>Oxymonadida</taxon>
        <taxon>Streblomastigidae</taxon>
        <taxon>Streblomastix</taxon>
    </lineage>
</organism>